<sequence length="187" mass="20140">MKRWAIIGALLATASAQAQSPDETAIRGIEAQQEASWNAHDIVAWTQPYAPDAQFVTAFGLWWKSHDEIQRKMGWAYTNLFAQSRIHADQIEVTSVTPDVATVHIAWTLDGAKGPDGGDVGTVHLIQSQTLRKAGGQWQIVSAQDTAVISQLPTAAQPVAAAPPAPPAKPKHCFLARANGDCVIEKK</sequence>
<dbReference type="Gene3D" id="3.10.450.50">
    <property type="match status" value="1"/>
</dbReference>
<dbReference type="AlphaFoldDB" id="A0A838LBQ4"/>
<organism evidence="3 4">
    <name type="scientific">Sphingomonas chungangi</name>
    <dbReference type="NCBI Taxonomy" id="2683589"/>
    <lineage>
        <taxon>Bacteria</taxon>
        <taxon>Pseudomonadati</taxon>
        <taxon>Pseudomonadota</taxon>
        <taxon>Alphaproteobacteria</taxon>
        <taxon>Sphingomonadales</taxon>
        <taxon>Sphingomonadaceae</taxon>
        <taxon>Sphingomonas</taxon>
    </lineage>
</organism>
<evidence type="ECO:0000313" key="3">
    <source>
        <dbReference type="EMBL" id="MBA2936290.1"/>
    </source>
</evidence>
<feature type="signal peptide" evidence="1">
    <location>
        <begin position="1"/>
        <end position="18"/>
    </location>
</feature>
<gene>
    <name evidence="3" type="ORF">HZF05_19585</name>
</gene>
<evidence type="ECO:0000259" key="2">
    <source>
        <dbReference type="Pfam" id="PF14534"/>
    </source>
</evidence>
<dbReference type="InterPro" id="IPR027843">
    <property type="entry name" value="DUF4440"/>
</dbReference>
<feature type="chain" id="PRO_5032841209" evidence="1">
    <location>
        <begin position="19"/>
        <end position="187"/>
    </location>
</feature>
<dbReference type="Pfam" id="PF14534">
    <property type="entry name" value="DUF4440"/>
    <property type="match status" value="1"/>
</dbReference>
<dbReference type="InterPro" id="IPR011944">
    <property type="entry name" value="Steroid_delta5-4_isomerase"/>
</dbReference>
<accession>A0A838LBQ4</accession>
<evidence type="ECO:0000256" key="1">
    <source>
        <dbReference type="SAM" id="SignalP"/>
    </source>
</evidence>
<comment type="caution">
    <text evidence="3">The sequence shown here is derived from an EMBL/GenBank/DDBJ whole genome shotgun (WGS) entry which is preliminary data.</text>
</comment>
<dbReference type="InterPro" id="IPR032710">
    <property type="entry name" value="NTF2-like_dom_sf"/>
</dbReference>
<feature type="domain" description="DUF4440" evidence="2">
    <location>
        <begin position="26"/>
        <end position="140"/>
    </location>
</feature>
<keyword evidence="1" id="KW-0732">Signal</keyword>
<dbReference type="Proteomes" id="UP000570166">
    <property type="component" value="Unassembled WGS sequence"/>
</dbReference>
<dbReference type="SUPFAM" id="SSF54427">
    <property type="entry name" value="NTF2-like"/>
    <property type="match status" value="1"/>
</dbReference>
<dbReference type="NCBIfam" id="TIGR02246">
    <property type="entry name" value="SgcJ/EcaC family oxidoreductase"/>
    <property type="match status" value="1"/>
</dbReference>
<evidence type="ECO:0000313" key="4">
    <source>
        <dbReference type="Proteomes" id="UP000570166"/>
    </source>
</evidence>
<name>A0A838LBQ4_9SPHN</name>
<dbReference type="EMBL" id="JACEIB010000027">
    <property type="protein sequence ID" value="MBA2936290.1"/>
    <property type="molecule type" value="Genomic_DNA"/>
</dbReference>
<dbReference type="RefSeq" id="WP_160364161.1">
    <property type="nucleotide sequence ID" value="NZ_JACEIB010000027.1"/>
</dbReference>
<reference evidence="3 4" key="1">
    <citation type="submission" date="2020-07" db="EMBL/GenBank/DDBJ databases">
        <authorList>
            <person name="Sun Q."/>
        </authorList>
    </citation>
    <scope>NUCLEOTIDE SEQUENCE [LARGE SCALE GENOMIC DNA]</scope>
    <source>
        <strain evidence="3 4">CGMCC 1.13654</strain>
    </source>
</reference>
<protein>
    <submittedName>
        <fullName evidence="3">SgcJ/EcaC family oxidoreductase</fullName>
    </submittedName>
</protein>
<keyword evidence="4" id="KW-1185">Reference proteome</keyword>
<proteinExistence type="predicted"/>